<dbReference type="AlphaFoldDB" id="A0AAV0YAG8"/>
<keyword evidence="3" id="KW-1185">Reference proteome</keyword>
<dbReference type="EMBL" id="CATIWC010000243">
    <property type="protein sequence ID" value="CAI8582896.1"/>
    <property type="molecule type" value="Genomic_DNA"/>
</dbReference>
<gene>
    <name evidence="2" type="ORF">VFH_U001720</name>
</gene>
<dbReference type="Pfam" id="PF00078">
    <property type="entry name" value="RVT_1"/>
    <property type="match status" value="1"/>
</dbReference>
<evidence type="ECO:0000313" key="2">
    <source>
        <dbReference type="EMBL" id="CAI8582896.1"/>
    </source>
</evidence>
<sequence length="285" mass="32606">MKNQLSKPYSLNEHIVGKDITSTVLNILNNHSSLAYFNKTYIKLIPKIKNPTQLKDFRPIVLVNVLMKIITNVLANRLKSFLPKLISNNQSAFVHKRLISDNTMIAFEAFHKLNRLNNPKHGWVVIKINIEKAYERLEWNFIREALINMDIPTDFISSITTCITTTNFNVLINGNPTGNINPTRGIRPWDPLSPYLFIICADIFSTLMKHAQTSNLITGIKDAKTAPNITHLLFADDSLIFCQDTTKEARNLSKIFQKYQDTSGQKINYNKSEIQFNSGKFPEYS</sequence>
<evidence type="ECO:0000259" key="1">
    <source>
        <dbReference type="PROSITE" id="PS50878"/>
    </source>
</evidence>
<reference evidence="2 3" key="1">
    <citation type="submission" date="2023-01" db="EMBL/GenBank/DDBJ databases">
        <authorList>
            <person name="Kreplak J."/>
        </authorList>
    </citation>
    <scope>NUCLEOTIDE SEQUENCE [LARGE SCALE GENOMIC DNA]</scope>
</reference>
<accession>A0AAV0YAG8</accession>
<dbReference type="PROSITE" id="PS50878">
    <property type="entry name" value="RT_POL"/>
    <property type="match status" value="1"/>
</dbReference>
<organism evidence="2 3">
    <name type="scientific">Vicia faba</name>
    <name type="common">Broad bean</name>
    <name type="synonym">Faba vulgaris</name>
    <dbReference type="NCBI Taxonomy" id="3906"/>
    <lineage>
        <taxon>Eukaryota</taxon>
        <taxon>Viridiplantae</taxon>
        <taxon>Streptophyta</taxon>
        <taxon>Embryophyta</taxon>
        <taxon>Tracheophyta</taxon>
        <taxon>Spermatophyta</taxon>
        <taxon>Magnoliopsida</taxon>
        <taxon>eudicotyledons</taxon>
        <taxon>Gunneridae</taxon>
        <taxon>Pentapetalae</taxon>
        <taxon>rosids</taxon>
        <taxon>fabids</taxon>
        <taxon>Fabales</taxon>
        <taxon>Fabaceae</taxon>
        <taxon>Papilionoideae</taxon>
        <taxon>50 kb inversion clade</taxon>
        <taxon>NPAAA clade</taxon>
        <taxon>Hologalegina</taxon>
        <taxon>IRL clade</taxon>
        <taxon>Fabeae</taxon>
        <taxon>Vicia</taxon>
    </lineage>
</organism>
<dbReference type="PANTHER" id="PTHR31635">
    <property type="entry name" value="REVERSE TRANSCRIPTASE DOMAIN-CONTAINING PROTEIN-RELATED"/>
    <property type="match status" value="1"/>
</dbReference>
<dbReference type="InterPro" id="IPR043502">
    <property type="entry name" value="DNA/RNA_pol_sf"/>
</dbReference>
<feature type="domain" description="Reverse transcriptase" evidence="1">
    <location>
        <begin position="26"/>
        <end position="285"/>
    </location>
</feature>
<comment type="caution">
    <text evidence="2">The sequence shown here is derived from an EMBL/GenBank/DDBJ whole genome shotgun (WGS) entry which is preliminary data.</text>
</comment>
<evidence type="ECO:0000313" key="3">
    <source>
        <dbReference type="Proteomes" id="UP001157006"/>
    </source>
</evidence>
<dbReference type="SUPFAM" id="SSF56672">
    <property type="entry name" value="DNA/RNA polymerases"/>
    <property type="match status" value="1"/>
</dbReference>
<dbReference type="CDD" id="cd01650">
    <property type="entry name" value="RT_nLTR_like"/>
    <property type="match status" value="1"/>
</dbReference>
<proteinExistence type="predicted"/>
<protein>
    <recommendedName>
        <fullName evidence="1">Reverse transcriptase domain-containing protein</fullName>
    </recommendedName>
</protein>
<name>A0AAV0YAG8_VICFA</name>
<dbReference type="Proteomes" id="UP001157006">
    <property type="component" value="Unassembled WGS sequence"/>
</dbReference>
<dbReference type="PANTHER" id="PTHR31635:SF196">
    <property type="entry name" value="REVERSE TRANSCRIPTASE DOMAIN-CONTAINING PROTEIN-RELATED"/>
    <property type="match status" value="1"/>
</dbReference>
<dbReference type="InterPro" id="IPR000477">
    <property type="entry name" value="RT_dom"/>
</dbReference>